<dbReference type="InterPro" id="IPR053066">
    <property type="entry name" value="ADGR_G7"/>
</dbReference>
<dbReference type="GO" id="GO:0007166">
    <property type="term" value="P:cell surface receptor signaling pathway"/>
    <property type="evidence" value="ECO:0007669"/>
    <property type="project" value="InterPro"/>
</dbReference>
<evidence type="ECO:0000313" key="7">
    <source>
        <dbReference type="EMBL" id="ESN97597.1"/>
    </source>
</evidence>
<evidence type="ECO:0000313" key="8">
    <source>
        <dbReference type="EnsemblMetazoa" id="HelroP85371"/>
    </source>
</evidence>
<feature type="transmembrane region" description="Helical" evidence="5">
    <location>
        <begin position="36"/>
        <end position="58"/>
    </location>
</feature>
<dbReference type="OMA" id="SICIAWG"/>
<keyword evidence="9" id="KW-1185">Reference proteome</keyword>
<comment type="subcellular location">
    <subcellularLocation>
        <location evidence="1">Membrane</location>
        <topology evidence="1">Multi-pass membrane protein</topology>
    </subcellularLocation>
</comment>
<keyword evidence="4 5" id="KW-0472">Membrane</keyword>
<sequence>LVRYYLVMVTLMWNGVEAYNMYCMLVLVYHNHINNFIFLSICIAWGLPALLVLIILSVDGTAFDGAYEKCTFRQVVT</sequence>
<dbReference type="GO" id="GO:0016020">
    <property type="term" value="C:membrane"/>
    <property type="evidence" value="ECO:0007669"/>
    <property type="project" value="UniProtKB-SubCell"/>
</dbReference>
<keyword evidence="3 5" id="KW-1133">Transmembrane helix</keyword>
<protein>
    <recommendedName>
        <fullName evidence="6">G-protein coupled receptors family 2 profile 2 domain-containing protein</fullName>
    </recommendedName>
</protein>
<dbReference type="PROSITE" id="PS50261">
    <property type="entry name" value="G_PROTEIN_RECEP_F2_4"/>
    <property type="match status" value="1"/>
</dbReference>
<dbReference type="AlphaFoldDB" id="T1G5V8"/>
<dbReference type="PANTHER" id="PTHR47767">
    <property type="entry name" value="ADHESION G PROTEIN-COUPLED RECEPTOR G7"/>
    <property type="match status" value="1"/>
</dbReference>
<dbReference type="HOGENOM" id="CLU_2596885_0_0_1"/>
<evidence type="ECO:0000256" key="2">
    <source>
        <dbReference type="ARBA" id="ARBA00022692"/>
    </source>
</evidence>
<evidence type="ECO:0000256" key="4">
    <source>
        <dbReference type="ARBA" id="ARBA00023136"/>
    </source>
</evidence>
<reference evidence="9" key="1">
    <citation type="submission" date="2012-12" db="EMBL/GenBank/DDBJ databases">
        <authorList>
            <person name="Hellsten U."/>
            <person name="Grimwood J."/>
            <person name="Chapman J.A."/>
            <person name="Shapiro H."/>
            <person name="Aerts A."/>
            <person name="Otillar R.P."/>
            <person name="Terry A.Y."/>
            <person name="Boore J.L."/>
            <person name="Simakov O."/>
            <person name="Marletaz F."/>
            <person name="Cho S.-J."/>
            <person name="Edsinger-Gonzales E."/>
            <person name="Havlak P."/>
            <person name="Kuo D.-H."/>
            <person name="Larsson T."/>
            <person name="Lv J."/>
            <person name="Arendt D."/>
            <person name="Savage R."/>
            <person name="Osoegawa K."/>
            <person name="de Jong P."/>
            <person name="Lindberg D.R."/>
            <person name="Seaver E.C."/>
            <person name="Weisblat D.A."/>
            <person name="Putnam N.H."/>
            <person name="Grigoriev I.V."/>
            <person name="Rokhsar D.S."/>
        </authorList>
    </citation>
    <scope>NUCLEOTIDE SEQUENCE</scope>
</reference>
<dbReference type="GeneID" id="20216455"/>
<feature type="transmembrane region" description="Helical" evidence="5">
    <location>
        <begin position="6"/>
        <end position="29"/>
    </location>
</feature>
<dbReference type="OrthoDB" id="10037534at2759"/>
<evidence type="ECO:0000256" key="3">
    <source>
        <dbReference type="ARBA" id="ARBA00022989"/>
    </source>
</evidence>
<dbReference type="Pfam" id="PF00002">
    <property type="entry name" value="7tm_2"/>
    <property type="match status" value="1"/>
</dbReference>
<evidence type="ECO:0000259" key="6">
    <source>
        <dbReference type="PROSITE" id="PS50261"/>
    </source>
</evidence>
<dbReference type="InterPro" id="IPR000832">
    <property type="entry name" value="GPCR_2_secretin-like"/>
</dbReference>
<feature type="domain" description="G-protein coupled receptors family 2 profile 2" evidence="6">
    <location>
        <begin position="1"/>
        <end position="77"/>
    </location>
</feature>
<evidence type="ECO:0000313" key="9">
    <source>
        <dbReference type="Proteomes" id="UP000015101"/>
    </source>
</evidence>
<dbReference type="RefSeq" id="XP_009024282.1">
    <property type="nucleotide sequence ID" value="XM_009026034.1"/>
</dbReference>
<dbReference type="KEGG" id="hro:HELRODRAFT_85371"/>
<reference evidence="7 9" key="2">
    <citation type="journal article" date="2013" name="Nature">
        <title>Insights into bilaterian evolution from three spiralian genomes.</title>
        <authorList>
            <person name="Simakov O."/>
            <person name="Marletaz F."/>
            <person name="Cho S.J."/>
            <person name="Edsinger-Gonzales E."/>
            <person name="Havlak P."/>
            <person name="Hellsten U."/>
            <person name="Kuo D.H."/>
            <person name="Larsson T."/>
            <person name="Lv J."/>
            <person name="Arendt D."/>
            <person name="Savage R."/>
            <person name="Osoegawa K."/>
            <person name="de Jong P."/>
            <person name="Grimwood J."/>
            <person name="Chapman J.A."/>
            <person name="Shapiro H."/>
            <person name="Aerts A."/>
            <person name="Otillar R.P."/>
            <person name="Terry A.Y."/>
            <person name="Boore J.L."/>
            <person name="Grigoriev I.V."/>
            <person name="Lindberg D.R."/>
            <person name="Seaver E.C."/>
            <person name="Weisblat D.A."/>
            <person name="Putnam N.H."/>
            <person name="Rokhsar D.S."/>
        </authorList>
    </citation>
    <scope>NUCLEOTIDE SEQUENCE</scope>
</reference>
<dbReference type="EMBL" id="KB097336">
    <property type="protein sequence ID" value="ESN97597.1"/>
    <property type="molecule type" value="Genomic_DNA"/>
</dbReference>
<name>T1G5V8_HELRO</name>
<dbReference type="Gene3D" id="1.20.1070.10">
    <property type="entry name" value="Rhodopsin 7-helix transmembrane proteins"/>
    <property type="match status" value="1"/>
</dbReference>
<keyword evidence="2 5" id="KW-0812">Transmembrane</keyword>
<accession>T1G5V8</accession>
<dbReference type="GO" id="GO:0004930">
    <property type="term" value="F:G protein-coupled receptor activity"/>
    <property type="evidence" value="ECO:0007669"/>
    <property type="project" value="InterPro"/>
</dbReference>
<dbReference type="EMBL" id="AMQM01006280">
    <property type="status" value="NOT_ANNOTATED_CDS"/>
    <property type="molecule type" value="Genomic_DNA"/>
</dbReference>
<evidence type="ECO:0000256" key="5">
    <source>
        <dbReference type="SAM" id="Phobius"/>
    </source>
</evidence>
<proteinExistence type="predicted"/>
<reference evidence="8" key="3">
    <citation type="submission" date="2015-06" db="UniProtKB">
        <authorList>
            <consortium name="EnsemblMetazoa"/>
        </authorList>
    </citation>
    <scope>IDENTIFICATION</scope>
</reference>
<dbReference type="EnsemblMetazoa" id="HelroT85371">
    <property type="protein sequence ID" value="HelroP85371"/>
    <property type="gene ID" value="HelroG85371"/>
</dbReference>
<dbReference type="InParanoid" id="T1G5V8"/>
<organism evidence="8 9">
    <name type="scientific">Helobdella robusta</name>
    <name type="common">Californian leech</name>
    <dbReference type="NCBI Taxonomy" id="6412"/>
    <lineage>
        <taxon>Eukaryota</taxon>
        <taxon>Metazoa</taxon>
        <taxon>Spiralia</taxon>
        <taxon>Lophotrochozoa</taxon>
        <taxon>Annelida</taxon>
        <taxon>Clitellata</taxon>
        <taxon>Hirudinea</taxon>
        <taxon>Rhynchobdellida</taxon>
        <taxon>Glossiphoniidae</taxon>
        <taxon>Helobdella</taxon>
    </lineage>
</organism>
<dbReference type="InterPro" id="IPR017981">
    <property type="entry name" value="GPCR_2-like_7TM"/>
</dbReference>
<dbReference type="CTD" id="20216455"/>
<dbReference type="Proteomes" id="UP000015101">
    <property type="component" value="Unassembled WGS sequence"/>
</dbReference>
<gene>
    <name evidence="8" type="primary">20216455</name>
    <name evidence="7" type="ORF">HELRODRAFT_85371</name>
</gene>
<evidence type="ECO:0000256" key="1">
    <source>
        <dbReference type="ARBA" id="ARBA00004141"/>
    </source>
</evidence>